<feature type="coiled-coil region" evidence="5">
    <location>
        <begin position="68"/>
        <end position="95"/>
    </location>
</feature>
<dbReference type="PROSITE" id="PS50931">
    <property type="entry name" value="HTH_LYSR"/>
    <property type="match status" value="1"/>
</dbReference>
<dbReference type="AlphaFoldDB" id="A0A4P6L679"/>
<dbReference type="RefSeq" id="WP_130189480.1">
    <property type="nucleotide sequence ID" value="NZ_CP035913.1"/>
</dbReference>
<dbReference type="EMBL" id="CP035913">
    <property type="protein sequence ID" value="QBE66372.1"/>
    <property type="molecule type" value="Genomic_DNA"/>
</dbReference>
<keyword evidence="2" id="KW-0805">Transcription regulation</keyword>
<dbReference type="InterPro" id="IPR058163">
    <property type="entry name" value="LysR-type_TF_proteobact-type"/>
</dbReference>
<dbReference type="GO" id="GO:0003677">
    <property type="term" value="F:DNA binding"/>
    <property type="evidence" value="ECO:0007669"/>
    <property type="project" value="UniProtKB-KW"/>
</dbReference>
<evidence type="ECO:0000256" key="5">
    <source>
        <dbReference type="SAM" id="Coils"/>
    </source>
</evidence>
<name>A0A4P6L679_9BURK</name>
<dbReference type="PANTHER" id="PTHR30537">
    <property type="entry name" value="HTH-TYPE TRANSCRIPTIONAL REGULATOR"/>
    <property type="match status" value="1"/>
</dbReference>
<sequence>MTAQIGLESLTGLIAFARTASLGSYTAAARSLGVSPSAVSKSVQRLEEHLKVRLFTRTTRSLALTPEGRDLQERTTRLLQEVEQIEQAAATARAEPAGLLRVTAPLPVGTHILAPALPRFRERYPKVTIDLRMGDRYTDLIEEGIDVALRVGAPGDSRLVSRPLTPHRLCAFAAPSYLARRGIPRNIEDLLAHECVNFRYQSTGQSLRWPFQVGERIVEMTPESGIIIDATDGVLAALVAGGGIGIAPTYAAAHHVERRLLVPILPELAVERFVVTAMWPESRRGSPNVKAFIEFLREIFPSPAPWDLIVSQAQSEAAISGAALQR</sequence>
<gene>
    <name evidence="7" type="ORF">EWM63_28190</name>
</gene>
<evidence type="ECO:0000256" key="4">
    <source>
        <dbReference type="ARBA" id="ARBA00023163"/>
    </source>
</evidence>
<dbReference type="PRINTS" id="PR00039">
    <property type="entry name" value="HTHLYSR"/>
</dbReference>
<feature type="domain" description="HTH lysR-type" evidence="6">
    <location>
        <begin position="8"/>
        <end position="65"/>
    </location>
</feature>
<dbReference type="CDD" id="cd08422">
    <property type="entry name" value="PBP2_CrgA_like"/>
    <property type="match status" value="1"/>
</dbReference>
<comment type="similarity">
    <text evidence="1">Belongs to the LysR transcriptional regulatory family.</text>
</comment>
<evidence type="ECO:0000256" key="2">
    <source>
        <dbReference type="ARBA" id="ARBA00023015"/>
    </source>
</evidence>
<keyword evidence="5" id="KW-0175">Coiled coil</keyword>
<proteinExistence type="inferred from homology"/>
<dbReference type="OrthoDB" id="9110639at2"/>
<dbReference type="GO" id="GO:0003700">
    <property type="term" value="F:DNA-binding transcription factor activity"/>
    <property type="evidence" value="ECO:0007669"/>
    <property type="project" value="InterPro"/>
</dbReference>
<reference evidence="7 8" key="1">
    <citation type="submission" date="2019-02" db="EMBL/GenBank/DDBJ databases">
        <title>Draft Genome Sequences of Six Type Strains of the Genus Massilia.</title>
        <authorList>
            <person name="Miess H."/>
            <person name="Frediansyhah A."/>
            <person name="Gross H."/>
        </authorList>
    </citation>
    <scope>NUCLEOTIDE SEQUENCE [LARGE SCALE GENOMIC DNA]</scope>
    <source>
        <strain evidence="7 8">DSM 17473</strain>
    </source>
</reference>
<dbReference type="InterPro" id="IPR000847">
    <property type="entry name" value="LysR_HTH_N"/>
</dbReference>
<evidence type="ECO:0000313" key="7">
    <source>
        <dbReference type="EMBL" id="QBE66372.1"/>
    </source>
</evidence>
<dbReference type="Proteomes" id="UP000290637">
    <property type="component" value="Chromosome"/>
</dbReference>
<evidence type="ECO:0000256" key="3">
    <source>
        <dbReference type="ARBA" id="ARBA00023125"/>
    </source>
</evidence>
<evidence type="ECO:0000256" key="1">
    <source>
        <dbReference type="ARBA" id="ARBA00009437"/>
    </source>
</evidence>
<dbReference type="Pfam" id="PF00126">
    <property type="entry name" value="HTH_1"/>
    <property type="match status" value="1"/>
</dbReference>
<dbReference type="FunFam" id="1.10.10.10:FF:000001">
    <property type="entry name" value="LysR family transcriptional regulator"/>
    <property type="match status" value="1"/>
</dbReference>
<dbReference type="PANTHER" id="PTHR30537:SF5">
    <property type="entry name" value="HTH-TYPE TRANSCRIPTIONAL ACTIVATOR TTDR-RELATED"/>
    <property type="match status" value="1"/>
</dbReference>
<keyword evidence="3" id="KW-0238">DNA-binding</keyword>
<dbReference type="Gene3D" id="1.10.10.10">
    <property type="entry name" value="Winged helix-like DNA-binding domain superfamily/Winged helix DNA-binding domain"/>
    <property type="match status" value="1"/>
</dbReference>
<dbReference type="InterPro" id="IPR036388">
    <property type="entry name" value="WH-like_DNA-bd_sf"/>
</dbReference>
<keyword evidence="4" id="KW-0804">Transcription</keyword>
<dbReference type="Gene3D" id="3.40.190.290">
    <property type="match status" value="1"/>
</dbReference>
<dbReference type="InterPro" id="IPR036390">
    <property type="entry name" value="WH_DNA-bd_sf"/>
</dbReference>
<dbReference type="Pfam" id="PF03466">
    <property type="entry name" value="LysR_substrate"/>
    <property type="match status" value="1"/>
</dbReference>
<dbReference type="SUPFAM" id="SSF46785">
    <property type="entry name" value="Winged helix' DNA-binding domain"/>
    <property type="match status" value="1"/>
</dbReference>
<accession>A0A4P6L679</accession>
<keyword evidence="8" id="KW-1185">Reference proteome</keyword>
<organism evidence="7 8">
    <name type="scientific">Pseudoduganella lutea</name>
    <dbReference type="NCBI Taxonomy" id="321985"/>
    <lineage>
        <taxon>Bacteria</taxon>
        <taxon>Pseudomonadati</taxon>
        <taxon>Pseudomonadota</taxon>
        <taxon>Betaproteobacteria</taxon>
        <taxon>Burkholderiales</taxon>
        <taxon>Oxalobacteraceae</taxon>
        <taxon>Telluria group</taxon>
        <taxon>Pseudoduganella</taxon>
    </lineage>
</organism>
<evidence type="ECO:0000259" key="6">
    <source>
        <dbReference type="PROSITE" id="PS50931"/>
    </source>
</evidence>
<dbReference type="InterPro" id="IPR005119">
    <property type="entry name" value="LysR_subst-bd"/>
</dbReference>
<dbReference type="KEGG" id="plue:EWM63_28190"/>
<protein>
    <submittedName>
        <fullName evidence="7">LysR family transcriptional regulator</fullName>
    </submittedName>
</protein>
<evidence type="ECO:0000313" key="8">
    <source>
        <dbReference type="Proteomes" id="UP000290637"/>
    </source>
</evidence>
<dbReference type="SUPFAM" id="SSF53850">
    <property type="entry name" value="Periplasmic binding protein-like II"/>
    <property type="match status" value="1"/>
</dbReference>